<accession>A0A7G8PUW8</accession>
<dbReference type="EMBL" id="CP052909">
    <property type="protein sequence ID" value="QNJ98134.1"/>
    <property type="molecule type" value="Genomic_DNA"/>
</dbReference>
<proteinExistence type="predicted"/>
<dbReference type="RefSeq" id="WP_186987753.1">
    <property type="nucleotide sequence ID" value="NZ_CP052909.1"/>
</dbReference>
<dbReference type="Proteomes" id="UP000515514">
    <property type="component" value="Chromosome"/>
</dbReference>
<organism evidence="1 2">
    <name type="scientific">Constantimarinum furrinae</name>
    <dbReference type="NCBI Taxonomy" id="2562285"/>
    <lineage>
        <taxon>Bacteria</taxon>
        <taxon>Pseudomonadati</taxon>
        <taxon>Bacteroidota</taxon>
        <taxon>Flavobacteriia</taxon>
        <taxon>Flavobacteriales</taxon>
        <taxon>Flavobacteriaceae</taxon>
        <taxon>Altibacter/Constantimarinum group</taxon>
        <taxon>Constantimarinum</taxon>
    </lineage>
</organism>
<protein>
    <submittedName>
        <fullName evidence="1">Uncharacterized protein</fullName>
    </submittedName>
</protein>
<evidence type="ECO:0000313" key="1">
    <source>
        <dbReference type="EMBL" id="QNJ98134.1"/>
    </source>
</evidence>
<name>A0A7G8PUW8_9FLAO</name>
<gene>
    <name evidence="1" type="ORF">ALE3EI_1576</name>
</gene>
<evidence type="ECO:0000313" key="2">
    <source>
        <dbReference type="Proteomes" id="UP000515514"/>
    </source>
</evidence>
<dbReference type="AlphaFoldDB" id="A0A7G8PUW8"/>
<reference evidence="1 2" key="1">
    <citation type="submission" date="2020-04" db="EMBL/GenBank/DDBJ databases">
        <title>Genome sequence of Altibacter aquimarinus strain ALE3EI.</title>
        <authorList>
            <person name="Oh H.-M."/>
            <person name="Jang D."/>
        </authorList>
    </citation>
    <scope>NUCLEOTIDE SEQUENCE [LARGE SCALE GENOMIC DNA]</scope>
    <source>
        <strain evidence="1 2">ALE3EI</strain>
    </source>
</reference>
<dbReference type="KEGG" id="alti:ALE3EI_1576"/>
<sequence>MKSKILFAVIVLNLVISGILLFKYQELKNSNRNDSNDIITARAIIIVDSLGVERAIIGAHLPDPTFHGYRVPRGGSVSGLMLYDSEGQERGGYVTDDVYGNIFLTLDSKVSQQALFISEPQGGATMQVWGRNNNKISIGAYEDTIDIDLKLNGRQIKLNRNE</sequence>
<keyword evidence="2" id="KW-1185">Reference proteome</keyword>